<evidence type="ECO:0000313" key="4">
    <source>
        <dbReference type="Proteomes" id="UP000014387"/>
    </source>
</evidence>
<dbReference type="Pfam" id="PF00561">
    <property type="entry name" value="Abhydrolase_1"/>
    <property type="match status" value="1"/>
</dbReference>
<name>A0A9W5VWQ2_9ACTO</name>
<feature type="domain" description="AB hydrolase-1" evidence="2">
    <location>
        <begin position="50"/>
        <end position="291"/>
    </location>
</feature>
<accession>A0A9W5VWQ2</accession>
<dbReference type="EMBL" id="AGWN01000001">
    <property type="protein sequence ID" value="EPD31252.1"/>
    <property type="molecule type" value="Genomic_DNA"/>
</dbReference>
<dbReference type="InterPro" id="IPR000639">
    <property type="entry name" value="Epox_hydrolase-like"/>
</dbReference>
<dbReference type="PRINTS" id="PR00412">
    <property type="entry name" value="EPOXHYDRLASE"/>
</dbReference>
<gene>
    <name evidence="3" type="ORF">HMPREF9238_01019</name>
</gene>
<dbReference type="RefSeq" id="WP_016444363.1">
    <property type="nucleotide sequence ID" value="NZ_KE150266.1"/>
</dbReference>
<dbReference type="InterPro" id="IPR029058">
    <property type="entry name" value="AB_hydrolase_fold"/>
</dbReference>
<dbReference type="GO" id="GO:0016787">
    <property type="term" value="F:hydrolase activity"/>
    <property type="evidence" value="ECO:0007669"/>
    <property type="project" value="UniProtKB-KW"/>
</dbReference>
<dbReference type="Gene3D" id="3.40.50.1820">
    <property type="entry name" value="alpha/beta hydrolase"/>
    <property type="match status" value="1"/>
</dbReference>
<comment type="caution">
    <text evidence="3">The sequence shown here is derived from an EMBL/GenBank/DDBJ whole genome shotgun (WGS) entry which is preliminary data.</text>
</comment>
<evidence type="ECO:0000313" key="3">
    <source>
        <dbReference type="EMBL" id="EPD31252.1"/>
    </source>
</evidence>
<dbReference type="Proteomes" id="UP000014387">
    <property type="component" value="Unassembled WGS sequence"/>
</dbReference>
<dbReference type="AlphaFoldDB" id="A0A9W5VWQ2"/>
<dbReference type="OrthoDB" id="2987348at2"/>
<dbReference type="PANTHER" id="PTHR43329">
    <property type="entry name" value="EPOXIDE HYDROLASE"/>
    <property type="match status" value="1"/>
</dbReference>
<dbReference type="InterPro" id="IPR000073">
    <property type="entry name" value="AB_hydrolase_1"/>
</dbReference>
<protein>
    <recommendedName>
        <fullName evidence="2">AB hydrolase-1 domain-containing protein</fullName>
    </recommendedName>
</protein>
<reference evidence="3 4" key="1">
    <citation type="submission" date="2013-05" db="EMBL/GenBank/DDBJ databases">
        <title>The Genome Sequence of Actinomyces europaeus ACS-120-V-COL10B.</title>
        <authorList>
            <consortium name="The Broad Institute Genomics Platform"/>
            <person name="Earl A."/>
            <person name="Ward D."/>
            <person name="Feldgarden M."/>
            <person name="Gevers D."/>
            <person name="Saerens B."/>
            <person name="Vaneechoutte M."/>
            <person name="Walker B."/>
            <person name="Young S."/>
            <person name="Zeng Q."/>
            <person name="Gargeya S."/>
            <person name="Fitzgerald M."/>
            <person name="Haas B."/>
            <person name="Abouelleil A."/>
            <person name="Allen A.W."/>
            <person name="Alvarado L."/>
            <person name="Arachchi H.M."/>
            <person name="Berlin A.M."/>
            <person name="Chapman S.B."/>
            <person name="Gainer-Dewar J."/>
            <person name="Goldberg J."/>
            <person name="Griggs A."/>
            <person name="Gujja S."/>
            <person name="Hansen M."/>
            <person name="Howarth C."/>
            <person name="Imamovic A."/>
            <person name="Ireland A."/>
            <person name="Larimer J."/>
            <person name="McCowan C."/>
            <person name="Murphy C."/>
            <person name="Pearson M."/>
            <person name="Poon T.W."/>
            <person name="Priest M."/>
            <person name="Roberts A."/>
            <person name="Saif S."/>
            <person name="Shea T."/>
            <person name="Sisk P."/>
            <person name="Sykes S."/>
            <person name="Wortman J."/>
            <person name="Nusbaum C."/>
            <person name="Birren B."/>
        </authorList>
    </citation>
    <scope>NUCLEOTIDE SEQUENCE [LARGE SCALE GENOMIC DNA]</scope>
    <source>
        <strain evidence="3 4">ACS-120-V-Col10b</strain>
    </source>
</reference>
<evidence type="ECO:0000256" key="1">
    <source>
        <dbReference type="ARBA" id="ARBA00022801"/>
    </source>
</evidence>
<proteinExistence type="predicted"/>
<dbReference type="SUPFAM" id="SSF53474">
    <property type="entry name" value="alpha/beta-Hydrolases"/>
    <property type="match status" value="1"/>
</dbReference>
<organism evidence="3 4">
    <name type="scientific">Gleimia europaea ACS-120-V-Col10b</name>
    <dbReference type="NCBI Taxonomy" id="883069"/>
    <lineage>
        <taxon>Bacteria</taxon>
        <taxon>Bacillati</taxon>
        <taxon>Actinomycetota</taxon>
        <taxon>Actinomycetes</taxon>
        <taxon>Actinomycetales</taxon>
        <taxon>Actinomycetaceae</taxon>
        <taxon>Gleimia</taxon>
    </lineage>
</organism>
<evidence type="ECO:0000259" key="2">
    <source>
        <dbReference type="Pfam" id="PF00561"/>
    </source>
</evidence>
<keyword evidence="4" id="KW-1185">Reference proteome</keyword>
<keyword evidence="1" id="KW-0378">Hydrolase</keyword>
<sequence length="309" mass="34012">MSSNFLDRPSTSNTDGRSLLLPEGDWQHITVNAGGANFHLAQMGPADGEPVMLLHGFPRTWYSMRHLLVALAAEGYRVWAMDLRGFGSSDLQPHGQDPVRMAADVTAVLGSLNVAKAHIIGAGMGGTFGWILAATNPRVVASLMPIAQPHPLNLERSTPSPFSAAGRTAMKIRAPWFNVRSLRSGKIVAQAANSWAAPQNRLKLQADERVYRYAFSRPFATETALEAVIRANSLTRRTRARIDTVVDMPVSRVICLQDELRPPQTFLRDQQWVKQPITTFQLDCGHFPTEEAPEQLNEAALRHLKACAS</sequence>